<dbReference type="FunFam" id="3.40.50.300:FF:001129">
    <property type="entry name" value="ras-related protein Rab-44 isoform X2"/>
    <property type="match status" value="1"/>
</dbReference>
<dbReference type="PANTHER" id="PTHR47979">
    <property type="entry name" value="DRAB11-RELATED"/>
    <property type="match status" value="1"/>
</dbReference>
<dbReference type="SMART" id="SM00173">
    <property type="entry name" value="RAS"/>
    <property type="match status" value="1"/>
</dbReference>
<dbReference type="OrthoDB" id="9989112at2759"/>
<proteinExistence type="inferred from homology"/>
<dbReference type="PROSITE" id="PS51420">
    <property type="entry name" value="RHO"/>
    <property type="match status" value="1"/>
</dbReference>
<evidence type="ECO:0000256" key="1">
    <source>
        <dbReference type="ARBA" id="ARBA00006270"/>
    </source>
</evidence>
<accession>A0A6P8RXI0</accession>
<reference evidence="6" key="1">
    <citation type="submission" date="2025-08" db="UniProtKB">
        <authorList>
            <consortium name="RefSeq"/>
        </authorList>
    </citation>
    <scope>IDENTIFICATION</scope>
</reference>
<organism evidence="5 6">
    <name type="scientific">Geotrypetes seraphini</name>
    <name type="common">Gaboon caecilian</name>
    <name type="synonym">Caecilia seraphini</name>
    <dbReference type="NCBI Taxonomy" id="260995"/>
    <lineage>
        <taxon>Eukaryota</taxon>
        <taxon>Metazoa</taxon>
        <taxon>Chordata</taxon>
        <taxon>Craniata</taxon>
        <taxon>Vertebrata</taxon>
        <taxon>Euteleostomi</taxon>
        <taxon>Amphibia</taxon>
        <taxon>Gymnophiona</taxon>
        <taxon>Geotrypetes</taxon>
    </lineage>
</organism>
<dbReference type="SMART" id="SM00174">
    <property type="entry name" value="RHO"/>
    <property type="match status" value="1"/>
</dbReference>
<keyword evidence="2" id="KW-0547">Nucleotide-binding</keyword>
<evidence type="ECO:0000256" key="2">
    <source>
        <dbReference type="ARBA" id="ARBA00022741"/>
    </source>
</evidence>
<dbReference type="GeneID" id="117364825"/>
<dbReference type="GO" id="GO:0005525">
    <property type="term" value="F:GTP binding"/>
    <property type="evidence" value="ECO:0007669"/>
    <property type="project" value="UniProtKB-KW"/>
</dbReference>
<sequence length="231" mass="26692">MYAMEEKGCIPTFPTTMRALASVNWHYQFRLILLGDSTVGKTSLVRRYTEGQFCSSVPSTLGVEYYIRMLQVEPGVRVKLQIWDTAGQERYRSMTRSFYRNIIGILLVFDKTNRKSFRHVENWYNEVYEYVFSSKVVFMLVGHKSDLEAESVVSRAEAEAMAASLGMAYFETSAQNNSNVDAAFEFLMQRIYTGLRAEAQPYSEGWEGVKLVYRITKFTSRRKKAIQKCQC</sequence>
<dbReference type="Pfam" id="PF00071">
    <property type="entry name" value="Ras"/>
    <property type="match status" value="1"/>
</dbReference>
<dbReference type="PRINTS" id="PR00449">
    <property type="entry name" value="RASTRNSFRMNG"/>
</dbReference>
<dbReference type="PROSITE" id="PS51421">
    <property type="entry name" value="RAS"/>
    <property type="match status" value="1"/>
</dbReference>
<dbReference type="InterPro" id="IPR005225">
    <property type="entry name" value="Small_GTP-bd"/>
</dbReference>
<evidence type="ECO:0000256" key="3">
    <source>
        <dbReference type="ARBA" id="ARBA00023134"/>
    </source>
</evidence>
<dbReference type="KEGG" id="gsh:117364825"/>
<dbReference type="SMART" id="SM00176">
    <property type="entry name" value="RAN"/>
    <property type="match status" value="1"/>
</dbReference>
<comment type="similarity">
    <text evidence="1">Belongs to the small GTPase superfamily. Rab family.</text>
</comment>
<evidence type="ECO:0000313" key="5">
    <source>
        <dbReference type="Proteomes" id="UP000515159"/>
    </source>
</evidence>
<keyword evidence="5" id="KW-1185">Reference proteome</keyword>
<dbReference type="InParanoid" id="A0A6P8RXI0"/>
<dbReference type="SMART" id="SM00175">
    <property type="entry name" value="RAB"/>
    <property type="match status" value="1"/>
</dbReference>
<evidence type="ECO:0000256" key="4">
    <source>
        <dbReference type="ARBA" id="ARBA00023288"/>
    </source>
</evidence>
<keyword evidence="4" id="KW-0449">Lipoprotein</keyword>
<dbReference type="AlphaFoldDB" id="A0A6P8RXI0"/>
<dbReference type="Gene3D" id="3.40.50.300">
    <property type="entry name" value="P-loop containing nucleotide triphosphate hydrolases"/>
    <property type="match status" value="1"/>
</dbReference>
<dbReference type="Proteomes" id="UP000515159">
    <property type="component" value="Chromosome 8"/>
</dbReference>
<dbReference type="InterPro" id="IPR050209">
    <property type="entry name" value="Rab_GTPases_membrane_traffic"/>
</dbReference>
<dbReference type="GO" id="GO:0003924">
    <property type="term" value="F:GTPase activity"/>
    <property type="evidence" value="ECO:0007669"/>
    <property type="project" value="InterPro"/>
</dbReference>
<protein>
    <submittedName>
        <fullName evidence="6">Ras-related protein Rab-39B-like</fullName>
    </submittedName>
</protein>
<gene>
    <name evidence="6" type="primary">LOC117364825</name>
</gene>
<dbReference type="InterPro" id="IPR001806">
    <property type="entry name" value="Small_GTPase"/>
</dbReference>
<dbReference type="PROSITE" id="PS51419">
    <property type="entry name" value="RAB"/>
    <property type="match status" value="1"/>
</dbReference>
<dbReference type="SUPFAM" id="SSF52540">
    <property type="entry name" value="P-loop containing nucleoside triphosphate hydrolases"/>
    <property type="match status" value="1"/>
</dbReference>
<evidence type="ECO:0000313" key="6">
    <source>
        <dbReference type="RefSeq" id="XP_033810367.1"/>
    </source>
</evidence>
<dbReference type="InterPro" id="IPR027417">
    <property type="entry name" value="P-loop_NTPase"/>
</dbReference>
<dbReference type="RefSeq" id="XP_033810367.1">
    <property type="nucleotide sequence ID" value="XM_033954476.1"/>
</dbReference>
<dbReference type="NCBIfam" id="TIGR00231">
    <property type="entry name" value="small_GTP"/>
    <property type="match status" value="1"/>
</dbReference>
<name>A0A6P8RXI0_GEOSA</name>
<keyword evidence="3" id="KW-0342">GTP-binding</keyword>